<feature type="region of interest" description="Disordered" evidence="5">
    <location>
        <begin position="30"/>
        <end position="68"/>
    </location>
</feature>
<feature type="compositionally biased region" description="Low complexity" evidence="5">
    <location>
        <begin position="425"/>
        <end position="441"/>
    </location>
</feature>
<dbReference type="AlphaFoldDB" id="A0A8H6SIE4"/>
<dbReference type="CDD" id="cd11883">
    <property type="entry name" value="SH3_Sdc25"/>
    <property type="match status" value="1"/>
</dbReference>
<feature type="compositionally biased region" description="Low complexity" evidence="5">
    <location>
        <begin position="662"/>
        <end position="678"/>
    </location>
</feature>
<evidence type="ECO:0000259" key="8">
    <source>
        <dbReference type="PROSITE" id="PS50212"/>
    </source>
</evidence>
<dbReference type="Proteomes" id="UP000636479">
    <property type="component" value="Unassembled WGS sequence"/>
</dbReference>
<dbReference type="PROSITE" id="PS50009">
    <property type="entry name" value="RASGEF_CAT"/>
    <property type="match status" value="1"/>
</dbReference>
<dbReference type="Pfam" id="PF00617">
    <property type="entry name" value="RasGEF"/>
    <property type="match status" value="1"/>
</dbReference>
<dbReference type="SUPFAM" id="SSF50044">
    <property type="entry name" value="SH3-domain"/>
    <property type="match status" value="1"/>
</dbReference>
<dbReference type="InterPro" id="IPR000651">
    <property type="entry name" value="Ras-like_Gua-exchang_fac_N"/>
</dbReference>
<dbReference type="InterPro" id="IPR001895">
    <property type="entry name" value="RASGEF_cat_dom"/>
</dbReference>
<dbReference type="CDD" id="cd00155">
    <property type="entry name" value="RasGEF"/>
    <property type="match status" value="1"/>
</dbReference>
<dbReference type="InterPro" id="IPR019804">
    <property type="entry name" value="Ras_G-nucl-exch_fac_CS"/>
</dbReference>
<dbReference type="Pfam" id="PF00618">
    <property type="entry name" value="RasGEF_N"/>
    <property type="match status" value="1"/>
</dbReference>
<comment type="caution">
    <text evidence="9">The sequence shown here is derived from an EMBL/GenBank/DDBJ whole genome shotgun (WGS) entry which is preliminary data.</text>
</comment>
<dbReference type="RefSeq" id="XP_037218305.1">
    <property type="nucleotide sequence ID" value="XM_037365063.1"/>
</dbReference>
<feature type="domain" description="N-terminal Ras-GEF" evidence="8">
    <location>
        <begin position="770"/>
        <end position="901"/>
    </location>
</feature>
<dbReference type="Gene3D" id="1.20.870.10">
    <property type="entry name" value="Son of sevenless (SoS) protein Chain: S domain 1"/>
    <property type="match status" value="1"/>
</dbReference>
<feature type="region of interest" description="Disordered" evidence="5">
    <location>
        <begin position="423"/>
        <end position="452"/>
    </location>
</feature>
<evidence type="ECO:0000259" key="6">
    <source>
        <dbReference type="PROSITE" id="PS50002"/>
    </source>
</evidence>
<feature type="compositionally biased region" description="Low complexity" evidence="5">
    <location>
        <begin position="1215"/>
        <end position="1226"/>
    </location>
</feature>
<dbReference type="PANTHER" id="PTHR23113:SF354">
    <property type="entry name" value="BUD SITE SELECTION PROTEIN 5"/>
    <property type="match status" value="1"/>
</dbReference>
<feature type="region of interest" description="Disordered" evidence="5">
    <location>
        <begin position="1200"/>
        <end position="1226"/>
    </location>
</feature>
<keyword evidence="2 3" id="KW-0344">Guanine-nucleotide releasing factor</keyword>
<dbReference type="OrthoDB" id="28357at2759"/>
<evidence type="ECO:0000256" key="5">
    <source>
        <dbReference type="SAM" id="MobiDB-lite"/>
    </source>
</evidence>
<feature type="domain" description="SH3" evidence="6">
    <location>
        <begin position="74"/>
        <end position="135"/>
    </location>
</feature>
<dbReference type="InterPro" id="IPR008937">
    <property type="entry name" value="Ras-like_GEF"/>
</dbReference>
<keyword evidence="10" id="KW-1185">Reference proteome</keyword>
<dbReference type="PROSITE" id="PS00720">
    <property type="entry name" value="RASGEF"/>
    <property type="match status" value="1"/>
</dbReference>
<dbReference type="InterPro" id="IPR036964">
    <property type="entry name" value="RASGEF_cat_dom_sf"/>
</dbReference>
<dbReference type="EMBL" id="JACAZF010000007">
    <property type="protein sequence ID" value="KAF7298917.1"/>
    <property type="molecule type" value="Genomic_DNA"/>
</dbReference>
<dbReference type="InterPro" id="IPR001452">
    <property type="entry name" value="SH3_domain"/>
</dbReference>
<proteinExistence type="predicted"/>
<dbReference type="InterPro" id="IPR056685">
    <property type="entry name" value="DUF7783"/>
</dbReference>
<dbReference type="Pfam" id="PF07653">
    <property type="entry name" value="SH3_2"/>
    <property type="match status" value="1"/>
</dbReference>
<keyword evidence="1 4" id="KW-0728">SH3 domain</keyword>
<dbReference type="InterPro" id="IPR036028">
    <property type="entry name" value="SH3-like_dom_sf"/>
</dbReference>
<dbReference type="GeneID" id="59347579"/>
<evidence type="ECO:0000313" key="9">
    <source>
        <dbReference type="EMBL" id="KAF7298917.1"/>
    </source>
</evidence>
<dbReference type="SMART" id="SM00326">
    <property type="entry name" value="SH3"/>
    <property type="match status" value="1"/>
</dbReference>
<reference evidence="9" key="1">
    <citation type="submission" date="2020-05" db="EMBL/GenBank/DDBJ databases">
        <title>Mycena genomes resolve the evolution of fungal bioluminescence.</title>
        <authorList>
            <person name="Tsai I.J."/>
        </authorList>
    </citation>
    <scope>NUCLEOTIDE SEQUENCE</scope>
    <source>
        <strain evidence="9">171206Taipei</strain>
    </source>
</reference>
<evidence type="ECO:0008006" key="11">
    <source>
        <dbReference type="Google" id="ProtNLM"/>
    </source>
</evidence>
<feature type="compositionally biased region" description="Low complexity" evidence="5">
    <location>
        <begin position="30"/>
        <end position="60"/>
    </location>
</feature>
<dbReference type="SUPFAM" id="SSF48366">
    <property type="entry name" value="Ras GEF"/>
    <property type="match status" value="1"/>
</dbReference>
<dbReference type="FunFam" id="2.30.30.40:FF:000072">
    <property type="entry name" value="Unconventional Myosin IB"/>
    <property type="match status" value="1"/>
</dbReference>
<evidence type="ECO:0000256" key="4">
    <source>
        <dbReference type="PROSITE-ProRule" id="PRU00192"/>
    </source>
</evidence>
<sequence>MSRLYIDTSPTNMLSVSSARTRSLSNASSTSSISILSPNSASTNPSASASTSSLQLASTSRPTSPAYDDTVRIGPVDYVLAMHDYNPQGQNATCLSFRAGQVIHVLNRDASGWWDGELEGRRGWFPSNYVNVDVTALSGESASLSHAKGHAHSLSASSVSSWTSTREFSQHTRHPSLSEALGPDIDSYCPPIMVPLLHGLSLLQNAVRSNRVSHFQPSTACIISCVRSILSTTDTLVRDAPILLRFPALAQERRRILTVLASLVAQSKKASDDTLDEASQETQIDAMVRLGGQVFASVRRFLAVAVQCGVELPERRQSISSVASTDTEAASWSNPDPLEATVSYDQGSFPRFTTPRKSLLANQGSALRARSMVDLRRSISRASVDTDSEAAVPLLPTNINIPIKTKQEQYLLKQRLIKHKAGGLSISSTSSTSSYSSLESPPSRPSFPVGPSTTAQVMEALRSTHDQYLSTIAAFIGHAHSHSRSSHASTTGHMHELVREIVEMVCKLLTIVEAVLQHRDVPVNKLGHLRSAKDGLYNVTSNLVESVQLLGTNSMPTMSEEEEKQTLLRSATDALKAGADCVAAVKMCLNRSMGERPFVLQLPSVQDRISFTPSKFAPKVLTRSTSMGALNHNYQSLDAAGQDADDLTAHQPIVVLPHIPDSGSESSGLSQSSSLQSQDTGVTSPDSSLPYLHVGKEVVERDLPSPTSFANTDDGTTWEGSRAHAMEERLLEDKILHGDLPSVPLEPPQQHPVAWMSSHDYQLEEVAYNTEGYIVGATMAVLVEKMTPHESRLDGAFSAVFFLTFRLFSTPLELVDTIIQRYNLLPPHGISHEDLQLWQQKKGVPVRLRVANMIKTWVEIYWRSGVDDPALERLALFTLDGLASLFPKPAERILELLELRRQTADSILSPKSERTRDPGMSINPPPATLPVAEIPRPVMTKSLFANLRSRNFVAITITDFDPLELARQMTIMECTLYCAIQPEEVLETGQEGAKSPVNVRAVSSLSTAITGWVAESILREPDTKKRTVLIKFFIKVADRCTSLNNFSTSRAILAALDSSTISRLHQTWLGLPQKNKSQLDVLRRLADHSRNYREYRDKLRNTAPPAVPFLGLYLTDVTFCREGNPSHRASPMNPERKLINFNKYHKLARIVQDMQRFQVPYPLKCISEVQEYLKGAFELSKHNGDLQDLYRRSLLIEPRQAADSAPGTDMRQLFSWTSRSSTSTPS</sequence>
<gene>
    <name evidence="9" type="ORF">MIND_00839700</name>
</gene>
<dbReference type="PROSITE" id="PS50212">
    <property type="entry name" value="RASGEF_NTER"/>
    <property type="match status" value="1"/>
</dbReference>
<dbReference type="SMART" id="SM00229">
    <property type="entry name" value="RasGEFN"/>
    <property type="match status" value="1"/>
</dbReference>
<dbReference type="PANTHER" id="PTHR23113">
    <property type="entry name" value="GUANINE NUCLEOTIDE EXCHANGE FACTOR"/>
    <property type="match status" value="1"/>
</dbReference>
<dbReference type="InterPro" id="IPR023578">
    <property type="entry name" value="Ras_GEF_dom_sf"/>
</dbReference>
<protein>
    <recommendedName>
        <fullName evidence="11">Ras GEF</fullName>
    </recommendedName>
</protein>
<dbReference type="GO" id="GO:0005085">
    <property type="term" value="F:guanyl-nucleotide exchange factor activity"/>
    <property type="evidence" value="ECO:0007669"/>
    <property type="project" value="UniProtKB-KW"/>
</dbReference>
<dbReference type="GO" id="GO:0007265">
    <property type="term" value="P:Ras protein signal transduction"/>
    <property type="evidence" value="ECO:0007669"/>
    <property type="project" value="TreeGrafter"/>
</dbReference>
<evidence type="ECO:0000256" key="3">
    <source>
        <dbReference type="PROSITE-ProRule" id="PRU00168"/>
    </source>
</evidence>
<evidence type="ECO:0000259" key="7">
    <source>
        <dbReference type="PROSITE" id="PS50009"/>
    </source>
</evidence>
<dbReference type="Pfam" id="PF25006">
    <property type="entry name" value="DUF7783"/>
    <property type="match status" value="1"/>
</dbReference>
<evidence type="ECO:0000313" key="10">
    <source>
        <dbReference type="Proteomes" id="UP000636479"/>
    </source>
</evidence>
<feature type="region of interest" description="Disordered" evidence="5">
    <location>
        <begin position="657"/>
        <end position="690"/>
    </location>
</feature>
<organism evidence="9 10">
    <name type="scientific">Mycena indigotica</name>
    <dbReference type="NCBI Taxonomy" id="2126181"/>
    <lineage>
        <taxon>Eukaryota</taxon>
        <taxon>Fungi</taxon>
        <taxon>Dikarya</taxon>
        <taxon>Basidiomycota</taxon>
        <taxon>Agaricomycotina</taxon>
        <taxon>Agaricomycetes</taxon>
        <taxon>Agaricomycetidae</taxon>
        <taxon>Agaricales</taxon>
        <taxon>Marasmiineae</taxon>
        <taxon>Mycenaceae</taxon>
        <taxon>Mycena</taxon>
    </lineage>
</organism>
<evidence type="ECO:0000256" key="2">
    <source>
        <dbReference type="ARBA" id="ARBA00022658"/>
    </source>
</evidence>
<dbReference type="Gene3D" id="2.30.30.40">
    <property type="entry name" value="SH3 Domains"/>
    <property type="match status" value="1"/>
</dbReference>
<dbReference type="PRINTS" id="PR00452">
    <property type="entry name" value="SH3DOMAIN"/>
</dbReference>
<evidence type="ECO:0000256" key="1">
    <source>
        <dbReference type="ARBA" id="ARBA00022443"/>
    </source>
</evidence>
<dbReference type="Gene3D" id="1.10.840.10">
    <property type="entry name" value="Ras guanine-nucleotide exchange factors catalytic domain"/>
    <property type="match status" value="1"/>
</dbReference>
<feature type="domain" description="Ras-GEF" evidence="7">
    <location>
        <begin position="961"/>
        <end position="1199"/>
    </location>
</feature>
<dbReference type="GO" id="GO:0005886">
    <property type="term" value="C:plasma membrane"/>
    <property type="evidence" value="ECO:0007669"/>
    <property type="project" value="TreeGrafter"/>
</dbReference>
<accession>A0A8H6SIE4</accession>
<dbReference type="SMART" id="SM00147">
    <property type="entry name" value="RasGEF"/>
    <property type="match status" value="1"/>
</dbReference>
<dbReference type="PROSITE" id="PS50002">
    <property type="entry name" value="SH3"/>
    <property type="match status" value="1"/>
</dbReference>
<name>A0A8H6SIE4_9AGAR</name>
<dbReference type="CDD" id="cd06224">
    <property type="entry name" value="REM"/>
    <property type="match status" value="1"/>
</dbReference>